<feature type="compositionally biased region" description="Basic and acidic residues" evidence="4">
    <location>
        <begin position="559"/>
        <end position="574"/>
    </location>
</feature>
<evidence type="ECO:0000256" key="3">
    <source>
        <dbReference type="PROSITE-ProRule" id="PRU00982"/>
    </source>
</evidence>
<dbReference type="InterPro" id="IPR011333">
    <property type="entry name" value="SKP1/BTB/POZ_sf"/>
</dbReference>
<dbReference type="PROSITE" id="PS51649">
    <property type="entry name" value="NPH3"/>
    <property type="match status" value="1"/>
</dbReference>
<dbReference type="InterPro" id="IPR027356">
    <property type="entry name" value="NPH3_dom"/>
</dbReference>
<dbReference type="Proteomes" id="UP000824120">
    <property type="component" value="Chromosome 5"/>
</dbReference>
<organism evidence="7 8">
    <name type="scientific">Solanum commersonii</name>
    <name type="common">Commerson's wild potato</name>
    <name type="synonym">Commerson's nightshade</name>
    <dbReference type="NCBI Taxonomy" id="4109"/>
    <lineage>
        <taxon>Eukaryota</taxon>
        <taxon>Viridiplantae</taxon>
        <taxon>Streptophyta</taxon>
        <taxon>Embryophyta</taxon>
        <taxon>Tracheophyta</taxon>
        <taxon>Spermatophyta</taxon>
        <taxon>Magnoliopsida</taxon>
        <taxon>eudicotyledons</taxon>
        <taxon>Gunneridae</taxon>
        <taxon>Pentapetalae</taxon>
        <taxon>asterids</taxon>
        <taxon>lamiids</taxon>
        <taxon>Solanales</taxon>
        <taxon>Solanaceae</taxon>
        <taxon>Solanoideae</taxon>
        <taxon>Solaneae</taxon>
        <taxon>Solanum</taxon>
    </lineage>
</organism>
<feature type="compositionally biased region" description="Basic and acidic residues" evidence="4">
    <location>
        <begin position="641"/>
        <end position="651"/>
    </location>
</feature>
<reference evidence="7 8" key="1">
    <citation type="submission" date="2020-09" db="EMBL/GenBank/DDBJ databases">
        <title>De no assembly of potato wild relative species, Solanum commersonii.</title>
        <authorList>
            <person name="Cho K."/>
        </authorList>
    </citation>
    <scope>NUCLEOTIDE SEQUENCE [LARGE SCALE GENOMIC DNA]</scope>
    <source>
        <strain evidence="7">LZ3.2</strain>
        <tissue evidence="7">Leaf</tissue>
    </source>
</reference>
<feature type="region of interest" description="Disordered" evidence="4">
    <location>
        <begin position="559"/>
        <end position="583"/>
    </location>
</feature>
<sequence>MQKLILDGQENTSDHHESDENHQNHDQCIVVPTMLNTIADGFIKKEMSWTWHASDNFFEEFEQHLTRSLVNLHSPRLPVDTCYFHQYRFATSQLPSDLSIRVEDITFYVHKYPLIARCGYLNQIELHEPQNSHLGYDIKLEKFPGGSETFETVLKFCYGLPISLNPANVAALRCGSEFLEMTEAMEEGNLISKTEAFFTFVALSSWNDTIAVIKSCEILSPWAENLQIVRRCCDSIAWKIFRENSSAGEIITNGGTWWFDDVATLRIDFFMRIITAMRVKGIKPEIIGSCIMNYGEKCLPSMYGDTKGMDCKNGTNRRNDSQWSITSGRIVETSIGQNKEQRTIIESLISILPPQKETVSCKFLLRLLKMSIVYAASPALISELEKRIGMVLENASMNDLLIPTYAVGEQTINSNEEQTIHNIDVVQRILDYFLMYEQQKLQQQELKSTTLNISKLFDSYLVEIARDPNVSITKFRVLAESLPRHVRTCHDGLYRAIDTYLKTHPSLSEHDRQRLCKIMDCGKLSLDGCMHAAQNERLPMRIIIQVLLSEQVKMRAAVHGKDITESDDNSDKENSWSSTKNEVKSLREELENVKIQMAELHRDYSELQQEYEKTNNKHRSPWTSGWRKMKKSALFIRKMIEDETQEGEHRVKPGRRTQSIS</sequence>
<evidence type="ECO:0000256" key="4">
    <source>
        <dbReference type="SAM" id="MobiDB-lite"/>
    </source>
</evidence>
<dbReference type="Pfam" id="PF00651">
    <property type="entry name" value="BTB"/>
    <property type="match status" value="1"/>
</dbReference>
<dbReference type="SUPFAM" id="SSF54695">
    <property type="entry name" value="POZ domain"/>
    <property type="match status" value="1"/>
</dbReference>
<feature type="domain" description="BTB" evidence="5">
    <location>
        <begin position="96"/>
        <end position="166"/>
    </location>
</feature>
<comment type="similarity">
    <text evidence="3">Belongs to the NPH3 family.</text>
</comment>
<keyword evidence="8" id="KW-1185">Reference proteome</keyword>
<evidence type="ECO:0000256" key="1">
    <source>
        <dbReference type="ARBA" id="ARBA00004906"/>
    </source>
</evidence>
<name>A0A9J5Z363_SOLCO</name>
<dbReference type="Gene3D" id="3.30.710.10">
    <property type="entry name" value="Potassium Channel Kv1.1, Chain A"/>
    <property type="match status" value="1"/>
</dbReference>
<evidence type="ECO:0000256" key="2">
    <source>
        <dbReference type="ARBA" id="ARBA00022786"/>
    </source>
</evidence>
<comment type="pathway">
    <text evidence="1">Protein modification; protein ubiquitination.</text>
</comment>
<protein>
    <recommendedName>
        <fullName evidence="9">Root phototropism protein</fullName>
    </recommendedName>
</protein>
<dbReference type="PROSITE" id="PS50097">
    <property type="entry name" value="BTB"/>
    <property type="match status" value="1"/>
</dbReference>
<evidence type="ECO:0000313" key="7">
    <source>
        <dbReference type="EMBL" id="KAG5607313.1"/>
    </source>
</evidence>
<dbReference type="EMBL" id="JACXVP010000005">
    <property type="protein sequence ID" value="KAG5607313.1"/>
    <property type="molecule type" value="Genomic_DNA"/>
</dbReference>
<evidence type="ECO:0008006" key="9">
    <source>
        <dbReference type="Google" id="ProtNLM"/>
    </source>
</evidence>
<feature type="compositionally biased region" description="Basic and acidic residues" evidence="4">
    <location>
        <begin position="12"/>
        <end position="24"/>
    </location>
</feature>
<gene>
    <name evidence="7" type="ORF">H5410_028805</name>
</gene>
<dbReference type="Gene3D" id="1.20.5.4090">
    <property type="match status" value="1"/>
</dbReference>
<evidence type="ECO:0000259" key="6">
    <source>
        <dbReference type="PROSITE" id="PS51649"/>
    </source>
</evidence>
<dbReference type="Pfam" id="PF03000">
    <property type="entry name" value="NPH3"/>
    <property type="match status" value="1"/>
</dbReference>
<feature type="region of interest" description="Disordered" evidence="4">
    <location>
        <begin position="641"/>
        <end position="661"/>
    </location>
</feature>
<proteinExistence type="inferred from homology"/>
<keyword evidence="2" id="KW-0833">Ubl conjugation pathway</keyword>
<dbReference type="OrthoDB" id="624345at2759"/>
<dbReference type="InterPro" id="IPR043454">
    <property type="entry name" value="NPH3/RPT2-like"/>
</dbReference>
<evidence type="ECO:0000313" key="8">
    <source>
        <dbReference type="Proteomes" id="UP000824120"/>
    </source>
</evidence>
<feature type="region of interest" description="Disordered" evidence="4">
    <location>
        <begin position="1"/>
        <end position="24"/>
    </location>
</feature>
<dbReference type="AlphaFoldDB" id="A0A9J5Z363"/>
<evidence type="ECO:0000259" key="5">
    <source>
        <dbReference type="PROSITE" id="PS50097"/>
    </source>
</evidence>
<accession>A0A9J5Z363</accession>
<dbReference type="SMART" id="SM00225">
    <property type="entry name" value="BTB"/>
    <property type="match status" value="1"/>
</dbReference>
<dbReference type="PANTHER" id="PTHR32370">
    <property type="entry name" value="OS12G0117600 PROTEIN"/>
    <property type="match status" value="1"/>
</dbReference>
<feature type="domain" description="NPH3" evidence="6">
    <location>
        <begin position="256"/>
        <end position="553"/>
    </location>
</feature>
<comment type="caution">
    <text evidence="7">The sequence shown here is derived from an EMBL/GenBank/DDBJ whole genome shotgun (WGS) entry which is preliminary data.</text>
</comment>
<dbReference type="InterPro" id="IPR000210">
    <property type="entry name" value="BTB/POZ_dom"/>
</dbReference>